<name>A0AAD9XUN1_9ROSI</name>
<accession>A0AAD9XUN1</accession>
<dbReference type="Proteomes" id="UP001280121">
    <property type="component" value="Unassembled WGS sequence"/>
</dbReference>
<dbReference type="EMBL" id="JANJYI010000001">
    <property type="protein sequence ID" value="KAK2665393.1"/>
    <property type="molecule type" value="Genomic_DNA"/>
</dbReference>
<dbReference type="AlphaFoldDB" id="A0AAD9XUN1"/>
<comment type="caution">
    <text evidence="2">The sequence shown here is derived from an EMBL/GenBank/DDBJ whole genome shotgun (WGS) entry which is preliminary data.</text>
</comment>
<keyword evidence="3" id="KW-1185">Reference proteome</keyword>
<gene>
    <name evidence="2" type="ORF">Ddye_003967</name>
</gene>
<reference evidence="2" key="1">
    <citation type="journal article" date="2023" name="Plant J.">
        <title>Genome sequences and population genomics provide insights into the demographic history, inbreeding, and mutation load of two 'living fossil' tree species of Dipteronia.</title>
        <authorList>
            <person name="Feng Y."/>
            <person name="Comes H.P."/>
            <person name="Chen J."/>
            <person name="Zhu S."/>
            <person name="Lu R."/>
            <person name="Zhang X."/>
            <person name="Li P."/>
            <person name="Qiu J."/>
            <person name="Olsen K.M."/>
            <person name="Qiu Y."/>
        </authorList>
    </citation>
    <scope>NUCLEOTIDE SEQUENCE</scope>
    <source>
        <strain evidence="2">KIB01</strain>
    </source>
</reference>
<evidence type="ECO:0000256" key="1">
    <source>
        <dbReference type="SAM" id="MobiDB-lite"/>
    </source>
</evidence>
<feature type="compositionally biased region" description="Polar residues" evidence="1">
    <location>
        <begin position="83"/>
        <end position="96"/>
    </location>
</feature>
<sequence>MVQWGRIIQLLVGNILNQRNKQQQTEKLKLKRLPFNGGLDFRFGEIVLLVLFSEMDSAVLVLPLNYTNPNELYSQGHKRIKTSSDAQNCSSTSSSVGMKDESKEKKSNVSQNVMDYSNPFAIQDMLDRLDSERFGSVTDEIKELINNKMQILGPHIAKNTSKLPSQKAFCDLIDIDDDCLAVDGPSKPLTVVVLSDDEEEEPDKKPYFPFQEVVLMQPPAGQSLSRDIEDDLGYVCRICGVIERRIETIIDVQFNKVEIIAEMKTKTRDDRASEHAPA</sequence>
<protein>
    <submittedName>
        <fullName evidence="2">Uncharacterized protein</fullName>
    </submittedName>
</protein>
<proteinExistence type="predicted"/>
<organism evidence="2 3">
    <name type="scientific">Dipteronia dyeriana</name>
    <dbReference type="NCBI Taxonomy" id="168575"/>
    <lineage>
        <taxon>Eukaryota</taxon>
        <taxon>Viridiplantae</taxon>
        <taxon>Streptophyta</taxon>
        <taxon>Embryophyta</taxon>
        <taxon>Tracheophyta</taxon>
        <taxon>Spermatophyta</taxon>
        <taxon>Magnoliopsida</taxon>
        <taxon>eudicotyledons</taxon>
        <taxon>Gunneridae</taxon>
        <taxon>Pentapetalae</taxon>
        <taxon>rosids</taxon>
        <taxon>malvids</taxon>
        <taxon>Sapindales</taxon>
        <taxon>Sapindaceae</taxon>
        <taxon>Hippocastanoideae</taxon>
        <taxon>Acereae</taxon>
        <taxon>Dipteronia</taxon>
    </lineage>
</organism>
<evidence type="ECO:0000313" key="3">
    <source>
        <dbReference type="Proteomes" id="UP001280121"/>
    </source>
</evidence>
<feature type="compositionally biased region" description="Basic and acidic residues" evidence="1">
    <location>
        <begin position="98"/>
        <end position="107"/>
    </location>
</feature>
<feature type="region of interest" description="Disordered" evidence="1">
    <location>
        <begin position="83"/>
        <end position="110"/>
    </location>
</feature>
<evidence type="ECO:0000313" key="2">
    <source>
        <dbReference type="EMBL" id="KAK2665393.1"/>
    </source>
</evidence>